<dbReference type="AlphaFoldDB" id="A0AAU9CUG3"/>
<dbReference type="RefSeq" id="WP_338394314.1">
    <property type="nucleotide sequence ID" value="NZ_AP025314.1"/>
</dbReference>
<evidence type="ECO:0000259" key="1">
    <source>
        <dbReference type="PROSITE" id="PS50213"/>
    </source>
</evidence>
<dbReference type="EMBL" id="AP025314">
    <property type="protein sequence ID" value="BDD09097.1"/>
    <property type="molecule type" value="Genomic_DNA"/>
</dbReference>
<evidence type="ECO:0000313" key="3">
    <source>
        <dbReference type="Proteomes" id="UP001348817"/>
    </source>
</evidence>
<keyword evidence="3" id="KW-1185">Reference proteome</keyword>
<dbReference type="PROSITE" id="PS50213">
    <property type="entry name" value="FAS1"/>
    <property type="match status" value="1"/>
</dbReference>
<sequence>MIRDTFRKLAALSLCALFFAACDERDEHFTGAGDKETQNVTVGEFLSASSDYRYFADLLDKHGYLDSISGARPVTLLVPPKAEIEALAGSVMEDSMKNVLAYHIGNTLLYRSQMGTGKDQYLKTFYNGKNIWTGKVSGETLSFDRDKMSMGKPVFCTNGVVHIIDGAMTPQTSLFENIQRKGDDFSKYKAEVLKDTLLFDKDNSFPIGVDKWGRTVYDSAFVLGYAFLDEKGDLSDENERYSNIVLSDAAIQATYDGLVQRYYGSSENLPEYFEEDEEFVENIYNQILYSTVLDIETENRKLGDTLEVTNGFFRRGELVRAKLLVTQEWLDHSPTKMSNGLAYELPKVDLLMSHVMGRPVSYDASQFSYFTAGLLGDVTPELGEGGFPTEDPAREPVSNDALGITALHFSSKKPFWVEYRLPASMGGHFDLTISGLKNSTSKAAVYVNGELIDARFSPSGNWNTDNLKGVRTSGFGEKVVRFEVTEFNEEDDEKVYELGLNAIGFFPVAE</sequence>
<dbReference type="SUPFAM" id="SSF82153">
    <property type="entry name" value="FAS1 domain"/>
    <property type="match status" value="1"/>
</dbReference>
<organism evidence="2 3">
    <name type="scientific">Fulvitalea axinellae</name>
    <dbReference type="NCBI Taxonomy" id="1182444"/>
    <lineage>
        <taxon>Bacteria</taxon>
        <taxon>Pseudomonadati</taxon>
        <taxon>Bacteroidota</taxon>
        <taxon>Cytophagia</taxon>
        <taxon>Cytophagales</taxon>
        <taxon>Persicobacteraceae</taxon>
        <taxon>Fulvitalea</taxon>
    </lineage>
</organism>
<dbReference type="InterPro" id="IPR000782">
    <property type="entry name" value="FAS1_domain"/>
</dbReference>
<dbReference type="KEGG" id="fax:FUAX_15290"/>
<accession>A0AAU9CUG3</accession>
<proteinExistence type="predicted"/>
<dbReference type="Proteomes" id="UP001348817">
    <property type="component" value="Chromosome"/>
</dbReference>
<dbReference type="Pfam" id="PF02469">
    <property type="entry name" value="Fasciclin"/>
    <property type="match status" value="1"/>
</dbReference>
<name>A0AAU9CUG3_9BACT</name>
<protein>
    <recommendedName>
        <fullName evidence="1">FAS1 domain-containing protein</fullName>
    </recommendedName>
</protein>
<dbReference type="PROSITE" id="PS51257">
    <property type="entry name" value="PROKAR_LIPOPROTEIN"/>
    <property type="match status" value="1"/>
</dbReference>
<reference evidence="2 3" key="1">
    <citation type="submission" date="2021-12" db="EMBL/GenBank/DDBJ databases">
        <title>Genome sequencing of bacteria with rrn-lacking chromosome and rrn-plasmid.</title>
        <authorList>
            <person name="Anda M."/>
            <person name="Iwasaki W."/>
        </authorList>
    </citation>
    <scope>NUCLEOTIDE SEQUENCE [LARGE SCALE GENOMIC DNA]</scope>
    <source>
        <strain evidence="2 3">DSM 100852</strain>
    </source>
</reference>
<dbReference type="Gene3D" id="2.30.180.10">
    <property type="entry name" value="FAS1 domain"/>
    <property type="match status" value="1"/>
</dbReference>
<feature type="domain" description="FAS1" evidence="1">
    <location>
        <begin position="39"/>
        <end position="168"/>
    </location>
</feature>
<evidence type="ECO:0000313" key="2">
    <source>
        <dbReference type="EMBL" id="BDD09097.1"/>
    </source>
</evidence>
<dbReference type="InterPro" id="IPR036378">
    <property type="entry name" value="FAS1_dom_sf"/>
</dbReference>
<gene>
    <name evidence="2" type="ORF">FUAX_15290</name>
</gene>